<feature type="region of interest" description="Disordered" evidence="6">
    <location>
        <begin position="312"/>
        <end position="377"/>
    </location>
</feature>
<dbReference type="GO" id="GO:0046872">
    <property type="term" value="F:metal ion binding"/>
    <property type="evidence" value="ECO:0007669"/>
    <property type="project" value="UniProtKB-KW"/>
</dbReference>
<evidence type="ECO:0000313" key="8">
    <source>
        <dbReference type="EMBL" id="KAD2393636.1"/>
    </source>
</evidence>
<dbReference type="PANTHER" id="PTHR46195">
    <property type="entry name" value="HEAVY METAL-ASSOCIATED ISOPRENYLATED PLANT PROTEIN 7"/>
    <property type="match status" value="1"/>
</dbReference>
<dbReference type="AlphaFoldDB" id="A0A5N6LNC1"/>
<gene>
    <name evidence="8" type="ORF">E3N88_40613</name>
</gene>
<organism evidence="8 9">
    <name type="scientific">Mikania micrantha</name>
    <name type="common">bitter vine</name>
    <dbReference type="NCBI Taxonomy" id="192012"/>
    <lineage>
        <taxon>Eukaryota</taxon>
        <taxon>Viridiplantae</taxon>
        <taxon>Streptophyta</taxon>
        <taxon>Embryophyta</taxon>
        <taxon>Tracheophyta</taxon>
        <taxon>Spermatophyta</taxon>
        <taxon>Magnoliopsida</taxon>
        <taxon>eudicotyledons</taxon>
        <taxon>Gunneridae</taxon>
        <taxon>Pentapetalae</taxon>
        <taxon>asterids</taxon>
        <taxon>campanulids</taxon>
        <taxon>Asterales</taxon>
        <taxon>Asteraceae</taxon>
        <taxon>Asteroideae</taxon>
        <taxon>Heliantheae alliance</taxon>
        <taxon>Eupatorieae</taxon>
        <taxon>Mikania</taxon>
    </lineage>
</organism>
<dbReference type="EMBL" id="SZYD01000019">
    <property type="protein sequence ID" value="KAD2393636.1"/>
    <property type="molecule type" value="Genomic_DNA"/>
</dbReference>
<evidence type="ECO:0000256" key="2">
    <source>
        <dbReference type="ARBA" id="ARBA00022481"/>
    </source>
</evidence>
<proteinExistence type="inferred from homology"/>
<dbReference type="InterPro" id="IPR044577">
    <property type="entry name" value="HIPP4/7/8/17/18/19"/>
</dbReference>
<comment type="subcellular location">
    <subcellularLocation>
        <location evidence="1">Membrane</location>
        <topology evidence="1">Peripheral membrane protein</topology>
    </subcellularLocation>
</comment>
<evidence type="ECO:0000256" key="6">
    <source>
        <dbReference type="SAM" id="MobiDB-lite"/>
    </source>
</evidence>
<dbReference type="PANTHER" id="PTHR46195:SF2">
    <property type="entry name" value="HEAVY METAL-ASSOCIATED ISOPRENYLATED PLANT PROTEIN 7"/>
    <property type="match status" value="1"/>
</dbReference>
<comment type="caution">
    <text evidence="8">The sequence shown here is derived from an EMBL/GenBank/DDBJ whole genome shotgun (WGS) entry which is preliminary data.</text>
</comment>
<dbReference type="InterPro" id="IPR036163">
    <property type="entry name" value="HMA_dom_sf"/>
</dbReference>
<evidence type="ECO:0000256" key="3">
    <source>
        <dbReference type="ARBA" id="ARBA00022723"/>
    </source>
</evidence>
<evidence type="ECO:0000256" key="1">
    <source>
        <dbReference type="ARBA" id="ARBA00004170"/>
    </source>
</evidence>
<protein>
    <recommendedName>
        <fullName evidence="7">HMA domain-containing protein</fullName>
    </recommendedName>
</protein>
<dbReference type="Proteomes" id="UP000326396">
    <property type="component" value="Linkage Group LG9"/>
</dbReference>
<dbReference type="InterPro" id="IPR006121">
    <property type="entry name" value="HMA_dom"/>
</dbReference>
<reference evidence="8 9" key="1">
    <citation type="submission" date="2019-05" db="EMBL/GenBank/DDBJ databases">
        <title>Mikania micrantha, genome provides insights into the molecular mechanism of rapid growth.</title>
        <authorList>
            <person name="Liu B."/>
        </authorList>
    </citation>
    <scope>NUCLEOTIDE SEQUENCE [LARGE SCALE GENOMIC DNA]</scope>
    <source>
        <strain evidence="8">NLD-2019</strain>
        <tissue evidence="8">Leaf</tissue>
    </source>
</reference>
<dbReference type="CDD" id="cd00371">
    <property type="entry name" value="HMA"/>
    <property type="match status" value="1"/>
</dbReference>
<feature type="domain" description="HMA" evidence="7">
    <location>
        <begin position="82"/>
        <end position="146"/>
    </location>
</feature>
<evidence type="ECO:0000256" key="4">
    <source>
        <dbReference type="ARBA" id="ARBA00023289"/>
    </source>
</evidence>
<keyword evidence="2" id="KW-0488">Methylation</keyword>
<feature type="region of interest" description="Disordered" evidence="6">
    <location>
        <begin position="37"/>
        <end position="79"/>
    </location>
</feature>
<dbReference type="Gene3D" id="3.30.200.20">
    <property type="entry name" value="Phosphorylase Kinase, domain 1"/>
    <property type="match status" value="1"/>
</dbReference>
<comment type="similarity">
    <text evidence="5">Belongs to the HIPP family.</text>
</comment>
<keyword evidence="9" id="KW-1185">Reference proteome</keyword>
<dbReference type="PROSITE" id="PS50846">
    <property type="entry name" value="HMA_2"/>
    <property type="match status" value="1"/>
</dbReference>
<evidence type="ECO:0000313" key="9">
    <source>
        <dbReference type="Proteomes" id="UP000326396"/>
    </source>
</evidence>
<name>A0A5N6LNC1_9ASTR</name>
<sequence>MSKSSKNMGYLKKHKLHIPFQEISSATDEFNEKNIIGKGGYGNEVTMPKEEEGKKAKAQAEEALKHPNEGKKDDLPPALSPSQEVVLKVLVHCEGCADKLKKCLKKVTGVERVIAKCGTDKVIVKGSIANPLELAETVHKKFKWDVEVIPPPTYEPEKSRTMMIEKSKQQEPDNEPVSVITKQCESCAEDAKKSIIKTKVPDLHISQVEVIGTGDEKTGNQTVIVNQDPTRTLGKKTETSGDDNPTISQGADPHPLEENQWLLFSSSSHGCTLLCEPPNVDEPDGRMSHLSSFGRMAKTLFRLSFIRPTPFAPHAPPSFGGHHHFQSAEGHEGDSFGQQFQSAEPRPISPAFTRPTPSLFRPSTSGPITIGRSPYGG</sequence>
<dbReference type="GO" id="GO:0009626">
    <property type="term" value="P:plant-type hypersensitive response"/>
    <property type="evidence" value="ECO:0007669"/>
    <property type="project" value="UniProtKB-KW"/>
</dbReference>
<dbReference type="GO" id="GO:0016020">
    <property type="term" value="C:membrane"/>
    <property type="evidence" value="ECO:0007669"/>
    <property type="project" value="UniProtKB-SubCell"/>
</dbReference>
<keyword evidence="4" id="KW-0636">Prenylation</keyword>
<dbReference type="Gene3D" id="3.30.70.100">
    <property type="match status" value="1"/>
</dbReference>
<evidence type="ECO:0000256" key="5">
    <source>
        <dbReference type="ARBA" id="ARBA00024045"/>
    </source>
</evidence>
<feature type="region of interest" description="Disordered" evidence="6">
    <location>
        <begin position="232"/>
        <end position="252"/>
    </location>
</feature>
<keyword evidence="4" id="KW-0449">Lipoprotein</keyword>
<feature type="compositionally biased region" description="Basic and acidic residues" evidence="6">
    <location>
        <begin position="47"/>
        <end position="75"/>
    </location>
</feature>
<accession>A0A5N6LNC1</accession>
<evidence type="ECO:0000259" key="7">
    <source>
        <dbReference type="PROSITE" id="PS50846"/>
    </source>
</evidence>
<keyword evidence="3" id="KW-0479">Metal-binding</keyword>
<dbReference type="SUPFAM" id="SSF55008">
    <property type="entry name" value="HMA, heavy metal-associated domain"/>
    <property type="match status" value="1"/>
</dbReference>